<keyword evidence="5" id="KW-1185">Reference proteome</keyword>
<dbReference type="RefSeq" id="WP_086275639.1">
    <property type="nucleotide sequence ID" value="NZ_NGKU01000001.1"/>
</dbReference>
<feature type="domain" description="Metallo-beta-lactamase" evidence="3">
    <location>
        <begin position="19"/>
        <end position="236"/>
    </location>
</feature>
<dbReference type="GO" id="GO:0003723">
    <property type="term" value="F:RNA binding"/>
    <property type="evidence" value="ECO:0007669"/>
    <property type="project" value="UniProtKB-KW"/>
</dbReference>
<dbReference type="CDD" id="cd07732">
    <property type="entry name" value="metallo-hydrolase-like_MBL-fold"/>
    <property type="match status" value="1"/>
</dbReference>
<dbReference type="STRING" id="1834191.A5886_002736"/>
<keyword evidence="1" id="KW-0540">Nuclease</keyword>
<evidence type="ECO:0000313" key="4">
    <source>
        <dbReference type="EMBL" id="OTN77636.1"/>
    </source>
</evidence>
<dbReference type="PANTHER" id="PTHR43694:SF1">
    <property type="entry name" value="RIBONUCLEASE J"/>
    <property type="match status" value="1"/>
</dbReference>
<organism evidence="4 5">
    <name type="scientific">Candidatus Enterococcus testudinis</name>
    <dbReference type="NCBI Taxonomy" id="1834191"/>
    <lineage>
        <taxon>Bacteria</taxon>
        <taxon>Bacillati</taxon>
        <taxon>Bacillota</taxon>
        <taxon>Bacilli</taxon>
        <taxon>Lactobacillales</taxon>
        <taxon>Enterococcaceae</taxon>
        <taxon>Enterococcus</taxon>
    </lineage>
</organism>
<proteinExistence type="predicted"/>
<dbReference type="InterPro" id="IPR042173">
    <property type="entry name" value="RNase_J_2"/>
</dbReference>
<comment type="caution">
    <text evidence="4">The sequence shown here is derived from an EMBL/GenBank/DDBJ whole genome shotgun (WGS) entry which is preliminary data.</text>
</comment>
<dbReference type="Pfam" id="PF12706">
    <property type="entry name" value="Lactamase_B_2"/>
    <property type="match status" value="1"/>
</dbReference>
<sequence>MASKDKTSITFHSGILTIGGTVIEVAYKDAHIFFDFGTEYHPETPLPDETLQTLVDHRWVPQLQQVYDPQLAYHYEGDENKTYQETAVFLSHAHLDHAKMINYLDPAIPLYTLKETKAILEVLNRNGDFLLPVPHEADNFVRSMVGLAPHDVIRVGEIEVEIVPVDHDAFGAAALLIRTPDHFLAYTGDLRLHGYHPERSKAFCQLAKGTDLLMMEGVSISFPERTPDPATIVVDSEEALVEAFVQLVAENPERQITFNGYPANVERFLALVEAAPRTVVLEAQQAALLKEIFDKDVFYYTIDGQVPGNLTPEYAISYQALCADTSQYVWQAVAQFAHLQKGGLYIHSDAQPLGDFDPAYQVFLDQLAALEIEFVRLPNSGHAIPEDLDQIIAWIEPKCLVPIHTLRPEKLVNPYGERILPQRGEKIIL</sequence>
<keyword evidence="1" id="KW-0378">Hydrolase</keyword>
<dbReference type="GO" id="GO:0004527">
    <property type="term" value="F:exonuclease activity"/>
    <property type="evidence" value="ECO:0007669"/>
    <property type="project" value="UniProtKB-KW"/>
</dbReference>
<dbReference type="Gene3D" id="3.40.50.10710">
    <property type="entry name" value="Metallo-hydrolase/oxidoreductase"/>
    <property type="match status" value="1"/>
</dbReference>
<evidence type="ECO:0000313" key="5">
    <source>
        <dbReference type="Proteomes" id="UP000195043"/>
    </source>
</evidence>
<accession>A0A242A9B8</accession>
<evidence type="ECO:0000256" key="1">
    <source>
        <dbReference type="ARBA" id="ARBA00022839"/>
    </source>
</evidence>
<protein>
    <recommendedName>
        <fullName evidence="3">Metallo-beta-lactamase domain-containing protein</fullName>
    </recommendedName>
</protein>
<dbReference type="EMBL" id="NGKU01000001">
    <property type="protein sequence ID" value="OTN77636.1"/>
    <property type="molecule type" value="Genomic_DNA"/>
</dbReference>
<evidence type="ECO:0000256" key="2">
    <source>
        <dbReference type="ARBA" id="ARBA00022884"/>
    </source>
</evidence>
<dbReference type="InterPro" id="IPR036866">
    <property type="entry name" value="RibonucZ/Hydroxyglut_hydro"/>
</dbReference>
<dbReference type="Gene3D" id="3.60.15.10">
    <property type="entry name" value="Ribonuclease Z/Hydroxyacylglutathione hydrolase-like"/>
    <property type="match status" value="1"/>
</dbReference>
<dbReference type="SUPFAM" id="SSF56281">
    <property type="entry name" value="Metallo-hydrolase/oxidoreductase"/>
    <property type="match status" value="1"/>
</dbReference>
<evidence type="ECO:0000259" key="3">
    <source>
        <dbReference type="SMART" id="SM00849"/>
    </source>
</evidence>
<dbReference type="SMART" id="SM00849">
    <property type="entry name" value="Lactamase_B"/>
    <property type="match status" value="1"/>
</dbReference>
<dbReference type="InterPro" id="IPR001279">
    <property type="entry name" value="Metallo-B-lactamas"/>
</dbReference>
<reference evidence="4 5" key="1">
    <citation type="submission" date="2017-05" db="EMBL/GenBank/DDBJ databases">
        <title>The Genome Sequence of Enterococcus sp. 8G7_MSG3316.</title>
        <authorList>
            <consortium name="The Broad Institute Genomics Platform"/>
            <consortium name="The Broad Institute Genomic Center for Infectious Diseases"/>
            <person name="Earl A."/>
            <person name="Manson A."/>
            <person name="Schwartman J."/>
            <person name="Gilmore M."/>
            <person name="Abouelleil A."/>
            <person name="Cao P."/>
            <person name="Chapman S."/>
            <person name="Cusick C."/>
            <person name="Shea T."/>
            <person name="Young S."/>
            <person name="Neafsey D."/>
            <person name="Nusbaum C."/>
            <person name="Birren B."/>
        </authorList>
    </citation>
    <scope>NUCLEOTIDE SEQUENCE [LARGE SCALE GENOMIC DNA]</scope>
    <source>
        <strain evidence="4 5">8G7_MSG3316</strain>
    </source>
</reference>
<dbReference type="OrthoDB" id="9803916at2"/>
<dbReference type="AlphaFoldDB" id="A0A242A9B8"/>
<keyword evidence="1" id="KW-0269">Exonuclease</keyword>
<keyword evidence="2" id="KW-0694">RNA-binding</keyword>
<name>A0A242A9B8_9ENTE</name>
<gene>
    <name evidence="4" type="ORF">A5886_002736</name>
</gene>
<dbReference type="Proteomes" id="UP000195043">
    <property type="component" value="Unassembled WGS sequence"/>
</dbReference>
<dbReference type="PANTHER" id="PTHR43694">
    <property type="entry name" value="RIBONUCLEASE J"/>
    <property type="match status" value="1"/>
</dbReference>